<dbReference type="EMBL" id="LAZR01005839">
    <property type="protein sequence ID" value="KKM96744.1"/>
    <property type="molecule type" value="Genomic_DNA"/>
</dbReference>
<evidence type="ECO:0000313" key="1">
    <source>
        <dbReference type="EMBL" id="KKM96744.1"/>
    </source>
</evidence>
<name>A0A0F9LNT1_9ZZZZ</name>
<protein>
    <submittedName>
        <fullName evidence="1">Uncharacterized protein</fullName>
    </submittedName>
</protein>
<gene>
    <name evidence="1" type="ORF">LCGC14_1175040</name>
</gene>
<reference evidence="1" key="1">
    <citation type="journal article" date="2015" name="Nature">
        <title>Complex archaea that bridge the gap between prokaryotes and eukaryotes.</title>
        <authorList>
            <person name="Spang A."/>
            <person name="Saw J.H."/>
            <person name="Jorgensen S.L."/>
            <person name="Zaremba-Niedzwiedzka K."/>
            <person name="Martijn J."/>
            <person name="Lind A.E."/>
            <person name="van Eijk R."/>
            <person name="Schleper C."/>
            <person name="Guy L."/>
            <person name="Ettema T.J."/>
        </authorList>
    </citation>
    <scope>NUCLEOTIDE SEQUENCE</scope>
</reference>
<comment type="caution">
    <text evidence="1">The sequence shown here is derived from an EMBL/GenBank/DDBJ whole genome shotgun (WGS) entry which is preliminary data.</text>
</comment>
<proteinExistence type="predicted"/>
<organism evidence="1">
    <name type="scientific">marine sediment metagenome</name>
    <dbReference type="NCBI Taxonomy" id="412755"/>
    <lineage>
        <taxon>unclassified sequences</taxon>
        <taxon>metagenomes</taxon>
        <taxon>ecological metagenomes</taxon>
    </lineage>
</organism>
<accession>A0A0F9LNT1</accession>
<sequence>MRENKDKELFKDLLQKYKLTLFSKAIHKMGQKKQDELFTQLFKSISNNVSKFSIDNLLEHIPELIQYSIALGIRLGVDIKDYEEASRKLQEEFKKEKYDSLFI</sequence>
<dbReference type="AlphaFoldDB" id="A0A0F9LNT1"/>